<keyword evidence="3" id="KW-1185">Reference proteome</keyword>
<feature type="transmembrane region" description="Helical" evidence="1">
    <location>
        <begin position="46"/>
        <end position="70"/>
    </location>
</feature>
<evidence type="ECO:0000313" key="2">
    <source>
        <dbReference type="EMBL" id="MTW00697.1"/>
    </source>
</evidence>
<dbReference type="AlphaFoldDB" id="A0A6L6PTD7"/>
<accession>A0A6L6PTD7</accession>
<feature type="transmembrane region" description="Helical" evidence="1">
    <location>
        <begin position="21"/>
        <end position="40"/>
    </location>
</feature>
<proteinExistence type="predicted"/>
<keyword evidence="1" id="KW-0472">Membrane</keyword>
<gene>
    <name evidence="2" type="ORF">GM668_01215</name>
</gene>
<reference evidence="2 3" key="1">
    <citation type="submission" date="2019-11" db="EMBL/GenBank/DDBJ databases">
        <title>Type strains purchased from KCTC, JCM and DSMZ.</title>
        <authorList>
            <person name="Lu H."/>
        </authorList>
    </citation>
    <scope>NUCLEOTIDE SEQUENCE [LARGE SCALE GENOMIC DNA]</scope>
    <source>
        <strain evidence="2 3">KCTC 42409</strain>
    </source>
</reference>
<keyword evidence="1" id="KW-0812">Transmembrane</keyword>
<dbReference type="InterPro" id="IPR045644">
    <property type="entry name" value="DUF6404"/>
</dbReference>
<dbReference type="RefSeq" id="WP_155437105.1">
    <property type="nucleotide sequence ID" value="NZ_WNLA01000001.1"/>
</dbReference>
<feature type="transmembrane region" description="Helical" evidence="1">
    <location>
        <begin position="77"/>
        <end position="100"/>
    </location>
</feature>
<dbReference type="EMBL" id="WNLA01000001">
    <property type="protein sequence ID" value="MTW00697.1"/>
    <property type="molecule type" value="Genomic_DNA"/>
</dbReference>
<comment type="caution">
    <text evidence="2">The sequence shown here is derived from an EMBL/GenBank/DDBJ whole genome shotgun (WGS) entry which is preliminary data.</text>
</comment>
<dbReference type="Proteomes" id="UP000484015">
    <property type="component" value="Unassembled WGS sequence"/>
</dbReference>
<dbReference type="Pfam" id="PF19942">
    <property type="entry name" value="DUF6404"/>
    <property type="match status" value="1"/>
</dbReference>
<sequence>MTITKRDAALAIMAKTGIMKSNYYPPILRLLWGMGVHLPLPHFASFGRVALVSGGFFGPAWGALMWFAIWRHQMPPMVALIATAGAGCAFGLSMATYYAYGRRKYKLPLWQELPDN</sequence>
<evidence type="ECO:0000313" key="3">
    <source>
        <dbReference type="Proteomes" id="UP000484015"/>
    </source>
</evidence>
<name>A0A6L6PTD7_9BURK</name>
<evidence type="ECO:0000256" key="1">
    <source>
        <dbReference type="SAM" id="Phobius"/>
    </source>
</evidence>
<organism evidence="2 3">
    <name type="scientific">Pseudoduganella ginsengisoli</name>
    <dbReference type="NCBI Taxonomy" id="1462440"/>
    <lineage>
        <taxon>Bacteria</taxon>
        <taxon>Pseudomonadati</taxon>
        <taxon>Pseudomonadota</taxon>
        <taxon>Betaproteobacteria</taxon>
        <taxon>Burkholderiales</taxon>
        <taxon>Oxalobacteraceae</taxon>
        <taxon>Telluria group</taxon>
        <taxon>Pseudoduganella</taxon>
    </lineage>
</organism>
<protein>
    <submittedName>
        <fullName evidence="2">Uncharacterized protein</fullName>
    </submittedName>
</protein>
<dbReference type="OrthoDB" id="7870117at2"/>
<keyword evidence="1" id="KW-1133">Transmembrane helix</keyword>